<sequence length="197" mass="21953">MSIHIPNILLAVPRNPVVAVGLPLALGFISGKPTSDVAASNWYAVRGIAVSYNFRKLIYPQQLKTPPGCPNREVFPFVWTLLYVAMGYASHVAVKALDNTVLETNRDALNLGLALYYTQLGLNVLWPPIFFAKRKIGLALVNSVVLTGTTWFMTKLLDRPTDAKATYFLLPYCAWLGYATYLNAGIWWLNRSRSSRS</sequence>
<comment type="caution">
    <text evidence="7">The sequence shown here is derived from an EMBL/GenBank/DDBJ whole genome shotgun (WGS) entry which is preliminary data.</text>
</comment>
<dbReference type="EMBL" id="NHYE01000195">
    <property type="protein sequence ID" value="PPR07046.1"/>
    <property type="molecule type" value="Genomic_DNA"/>
</dbReference>
<dbReference type="Pfam" id="PF03073">
    <property type="entry name" value="TspO_MBR"/>
    <property type="match status" value="1"/>
</dbReference>
<name>A0A409YVK1_9AGAR</name>
<accession>A0A409YVK1</accession>
<dbReference type="FunCoup" id="A0A409YVK1">
    <property type="interactions" value="12"/>
</dbReference>
<dbReference type="AlphaFoldDB" id="A0A409YVK1"/>
<proteinExistence type="inferred from homology"/>
<dbReference type="STRING" id="231916.A0A409YVK1"/>
<keyword evidence="5 6" id="KW-0472">Membrane</keyword>
<reference evidence="7 8" key="1">
    <citation type="journal article" date="2018" name="Evol. Lett.">
        <title>Horizontal gene cluster transfer increased hallucinogenic mushroom diversity.</title>
        <authorList>
            <person name="Reynolds H.T."/>
            <person name="Vijayakumar V."/>
            <person name="Gluck-Thaler E."/>
            <person name="Korotkin H.B."/>
            <person name="Matheny P.B."/>
            <person name="Slot J.C."/>
        </authorList>
    </citation>
    <scope>NUCLEOTIDE SEQUENCE [LARGE SCALE GENOMIC DNA]</scope>
    <source>
        <strain evidence="7 8">SRW20</strain>
    </source>
</reference>
<feature type="transmembrane region" description="Helical" evidence="6">
    <location>
        <begin position="169"/>
        <end position="189"/>
    </location>
</feature>
<organism evidence="7 8">
    <name type="scientific">Gymnopilus dilepis</name>
    <dbReference type="NCBI Taxonomy" id="231916"/>
    <lineage>
        <taxon>Eukaryota</taxon>
        <taxon>Fungi</taxon>
        <taxon>Dikarya</taxon>
        <taxon>Basidiomycota</taxon>
        <taxon>Agaricomycotina</taxon>
        <taxon>Agaricomycetes</taxon>
        <taxon>Agaricomycetidae</taxon>
        <taxon>Agaricales</taxon>
        <taxon>Agaricineae</taxon>
        <taxon>Hymenogastraceae</taxon>
        <taxon>Gymnopilus</taxon>
    </lineage>
</organism>
<evidence type="ECO:0000256" key="3">
    <source>
        <dbReference type="ARBA" id="ARBA00022692"/>
    </source>
</evidence>
<evidence type="ECO:0008006" key="9">
    <source>
        <dbReference type="Google" id="ProtNLM"/>
    </source>
</evidence>
<feature type="transmembrane region" description="Helical" evidence="6">
    <location>
        <begin position="139"/>
        <end position="157"/>
    </location>
</feature>
<dbReference type="GO" id="GO:0033013">
    <property type="term" value="P:tetrapyrrole metabolic process"/>
    <property type="evidence" value="ECO:0007669"/>
    <property type="project" value="UniProtKB-ARBA"/>
</dbReference>
<evidence type="ECO:0000256" key="4">
    <source>
        <dbReference type="ARBA" id="ARBA00022989"/>
    </source>
</evidence>
<feature type="transmembrane region" description="Helical" evidence="6">
    <location>
        <begin position="74"/>
        <end position="94"/>
    </location>
</feature>
<dbReference type="PANTHER" id="PTHR10057:SF0">
    <property type="entry name" value="TRANSLOCATOR PROTEIN"/>
    <property type="match status" value="1"/>
</dbReference>
<evidence type="ECO:0000256" key="5">
    <source>
        <dbReference type="ARBA" id="ARBA00023136"/>
    </source>
</evidence>
<feature type="transmembrane region" description="Helical" evidence="6">
    <location>
        <begin position="114"/>
        <end position="132"/>
    </location>
</feature>
<evidence type="ECO:0000256" key="6">
    <source>
        <dbReference type="SAM" id="Phobius"/>
    </source>
</evidence>
<dbReference type="InterPro" id="IPR004307">
    <property type="entry name" value="TspO_MBR"/>
</dbReference>
<keyword evidence="8" id="KW-1185">Reference proteome</keyword>
<keyword evidence="3 6" id="KW-0812">Transmembrane</keyword>
<dbReference type="OrthoDB" id="8841220at2759"/>
<evidence type="ECO:0000313" key="8">
    <source>
        <dbReference type="Proteomes" id="UP000284706"/>
    </source>
</evidence>
<comment type="similarity">
    <text evidence="2">Belongs to the TspO/BZRP family.</text>
</comment>
<evidence type="ECO:0000256" key="1">
    <source>
        <dbReference type="ARBA" id="ARBA00004141"/>
    </source>
</evidence>
<evidence type="ECO:0000256" key="2">
    <source>
        <dbReference type="ARBA" id="ARBA00007524"/>
    </source>
</evidence>
<dbReference type="Proteomes" id="UP000284706">
    <property type="component" value="Unassembled WGS sequence"/>
</dbReference>
<protein>
    <recommendedName>
        <fullName evidence="9">TspO/MBR-related protein</fullName>
    </recommendedName>
</protein>
<dbReference type="Gene3D" id="1.20.1260.100">
    <property type="entry name" value="TspO/MBR protein"/>
    <property type="match status" value="1"/>
</dbReference>
<keyword evidence="4 6" id="KW-1133">Transmembrane helix</keyword>
<dbReference type="PANTHER" id="PTHR10057">
    <property type="entry name" value="PERIPHERAL-TYPE BENZODIAZEPINE RECEPTOR"/>
    <property type="match status" value="1"/>
</dbReference>
<comment type="subcellular location">
    <subcellularLocation>
        <location evidence="1">Membrane</location>
        <topology evidence="1">Multi-pass membrane protein</topology>
    </subcellularLocation>
</comment>
<gene>
    <name evidence="7" type="ORF">CVT26_005247</name>
</gene>
<dbReference type="GO" id="GO:0005741">
    <property type="term" value="C:mitochondrial outer membrane"/>
    <property type="evidence" value="ECO:0007669"/>
    <property type="project" value="TreeGrafter"/>
</dbReference>
<dbReference type="InParanoid" id="A0A409YVK1"/>
<dbReference type="InterPro" id="IPR038330">
    <property type="entry name" value="TspO/MBR-related_sf"/>
</dbReference>
<dbReference type="FunFam" id="1.20.1260.100:FF:000001">
    <property type="entry name" value="translocator protein 2"/>
    <property type="match status" value="1"/>
</dbReference>
<evidence type="ECO:0000313" key="7">
    <source>
        <dbReference type="EMBL" id="PPR07046.1"/>
    </source>
</evidence>
<dbReference type="CDD" id="cd15904">
    <property type="entry name" value="TSPO_MBR"/>
    <property type="match status" value="1"/>
</dbReference>